<evidence type="ECO:0000313" key="1">
    <source>
        <dbReference type="EMBL" id="DAD71831.1"/>
    </source>
</evidence>
<reference evidence="1" key="1">
    <citation type="journal article" date="2021" name="Proc. Natl. Acad. Sci. U.S.A.">
        <title>A Catalog of Tens of Thousands of Viruses from Human Metagenomes Reveals Hidden Associations with Chronic Diseases.</title>
        <authorList>
            <person name="Tisza M.J."/>
            <person name="Buck C.B."/>
        </authorList>
    </citation>
    <scope>NUCLEOTIDE SEQUENCE</scope>
    <source>
        <strain evidence="1">CtoiW10</strain>
    </source>
</reference>
<name>A0A8S5LPQ2_9CAUD</name>
<protein>
    <submittedName>
        <fullName evidence="1">HIN RECOMBINASE/DNA Complex-MEDIATED RECOGNITION, PROTEIN-DNA COMPLEX, HIN.75A</fullName>
    </submittedName>
</protein>
<proteinExistence type="predicted"/>
<dbReference type="EMBL" id="BK015888">
    <property type="protein sequence ID" value="DAD71831.1"/>
    <property type="molecule type" value="Genomic_DNA"/>
</dbReference>
<sequence length="129" mass="14851">MNGKEICPVETVTVIVRAVLPWDSADGKDRIEICTHDRQSQIDYCLNHCPYAECVNCAGGGRTTSRGGRPPLLREAEMQKLRELLEARTDPADICREMHMDADFLSRCKRKLRRERKRDDYLKMQEGVI</sequence>
<accession>A0A8S5LPQ2</accession>
<organism evidence="1">
    <name type="scientific">Siphoviridae sp. ctoiW10</name>
    <dbReference type="NCBI Taxonomy" id="2827592"/>
    <lineage>
        <taxon>Viruses</taxon>
        <taxon>Duplodnaviria</taxon>
        <taxon>Heunggongvirae</taxon>
        <taxon>Uroviricota</taxon>
        <taxon>Caudoviricetes</taxon>
    </lineage>
</organism>